<dbReference type="SUPFAM" id="SSF52218">
    <property type="entry name" value="Flavoproteins"/>
    <property type="match status" value="1"/>
</dbReference>
<dbReference type="InterPro" id="IPR005025">
    <property type="entry name" value="FMN_Rdtase-like_dom"/>
</dbReference>
<comment type="caution">
    <text evidence="2">The sequence shown here is derived from an EMBL/GenBank/DDBJ whole genome shotgun (WGS) entry which is preliminary data.</text>
</comment>
<proteinExistence type="predicted"/>
<protein>
    <submittedName>
        <fullName evidence="2">FMN reductase</fullName>
    </submittedName>
</protein>
<dbReference type="RefSeq" id="WP_264797422.1">
    <property type="nucleotide sequence ID" value="NZ_BRVS01000030.1"/>
</dbReference>
<keyword evidence="3" id="KW-1185">Reference proteome</keyword>
<evidence type="ECO:0000259" key="1">
    <source>
        <dbReference type="Pfam" id="PF03358"/>
    </source>
</evidence>
<feature type="domain" description="NADPH-dependent FMN reductase-like" evidence="1">
    <location>
        <begin position="3"/>
        <end position="148"/>
    </location>
</feature>
<dbReference type="Gene3D" id="3.40.50.360">
    <property type="match status" value="1"/>
</dbReference>
<dbReference type="InterPro" id="IPR050712">
    <property type="entry name" value="NAD(P)H-dep_reductase"/>
</dbReference>
<reference evidence="2 3" key="1">
    <citation type="journal article" date="2023" name="Int. J. Syst. Evol. Microbiol.">
        <title>Arthrobacter mangrovi sp. nov., an actinobacterium isolated from the rhizosphere of a mangrove.</title>
        <authorList>
            <person name="Hamada M."/>
            <person name="Saitou S."/>
            <person name="Enomoto N."/>
            <person name="Nanri K."/>
            <person name="Hidaka K."/>
            <person name="Miura T."/>
            <person name="Tamura T."/>
        </authorList>
    </citation>
    <scope>NUCLEOTIDE SEQUENCE [LARGE SCALE GENOMIC DNA]</scope>
    <source>
        <strain evidence="2 3">NBRC 112813</strain>
    </source>
</reference>
<gene>
    <name evidence="2" type="ORF">AHIS1636_37730</name>
</gene>
<sequence>MSTKVLTLVGSLRGASVNRKLAEAAAAVAPEGAEVILYEGLASVPFYNEDLDVEGQVPAAAAALREAAGEADAVLFVTPEYNGTTPAVLTNAIDWLSRPFGAGALKDMPAAVVSASPSGFGAQWANDNTRKALGVAGAKVLEDVSITVGGRFEVFAGTHPKDHAETATELAGVVSALAGALEPANA</sequence>
<organism evidence="2 3">
    <name type="scientific">Arthrobacter mangrovi</name>
    <dbReference type="NCBI Taxonomy" id="2966350"/>
    <lineage>
        <taxon>Bacteria</taxon>
        <taxon>Bacillati</taxon>
        <taxon>Actinomycetota</taxon>
        <taxon>Actinomycetes</taxon>
        <taxon>Micrococcales</taxon>
        <taxon>Micrococcaceae</taxon>
        <taxon>Arthrobacter</taxon>
    </lineage>
</organism>
<dbReference type="EMBL" id="BRVS01000030">
    <property type="protein sequence ID" value="GLB69330.1"/>
    <property type="molecule type" value="Genomic_DNA"/>
</dbReference>
<dbReference type="PANTHER" id="PTHR30543">
    <property type="entry name" value="CHROMATE REDUCTASE"/>
    <property type="match status" value="1"/>
</dbReference>
<dbReference type="PANTHER" id="PTHR30543:SF21">
    <property type="entry name" value="NAD(P)H-DEPENDENT FMN REDUCTASE LOT6"/>
    <property type="match status" value="1"/>
</dbReference>
<evidence type="ECO:0000313" key="2">
    <source>
        <dbReference type="EMBL" id="GLB69330.1"/>
    </source>
</evidence>
<accession>A0ABQ5MZI0</accession>
<dbReference type="Pfam" id="PF03358">
    <property type="entry name" value="FMN_red"/>
    <property type="match status" value="1"/>
</dbReference>
<dbReference type="Proteomes" id="UP001209654">
    <property type="component" value="Unassembled WGS sequence"/>
</dbReference>
<name>A0ABQ5MZI0_9MICC</name>
<dbReference type="InterPro" id="IPR029039">
    <property type="entry name" value="Flavoprotein-like_sf"/>
</dbReference>
<evidence type="ECO:0000313" key="3">
    <source>
        <dbReference type="Proteomes" id="UP001209654"/>
    </source>
</evidence>